<proteinExistence type="predicted"/>
<accession>A0ACA9LDD2</accession>
<dbReference type="EMBL" id="CAJVPW010003210">
    <property type="protein sequence ID" value="CAG8520715.1"/>
    <property type="molecule type" value="Genomic_DNA"/>
</dbReference>
<sequence length="581" mass="67789">MQDQRDKSKDLSELDLLRQRIIDPETENAKLKADNAKLKQTLKEHEIRITNLEQRDKEKTVTNMRNDLSAKDVSYEINSNNTPEKIIDISDNASNSDDTQSKILKKDINELKKELEPKKNRKFQEKCILIAQALIGEEPVVEYRPSFMEGLELDAFFRDHRIALEVQGAQHRLHNTSWYKDVKKLEDIVDRDRRKRCQCQLNGVYLIEVWYDENPEVTIPQKIYKYRECINRKTFDLTLSQSLFYCTQLRQMESPEQGGEGSRQGALRLKVQDSRKVKNTSMIYSKFDFLDRPWWKPSYDERDANSFILNAKRHQHAILLAINESDPLLWKGYIDLHREHYLLECISAESNVDLTIDSIRQALKKPGILKLLCGKIVASCFIPERSLRLNRKVKNVHDAIIGIFPSIFFPDLPIDQFTPSFAQQLHRQIGNELINNAGQYRTRHVMAAQENYVYIAPDLIEDKMNELFCQCRQKFGRTDLQLEEVIKYGACFLVYFLTIHPFINGNGRVARLLLSYLLSKFTAVPLSLYTGSKTRDVYLQCLREARYQEPFNPSALATFILECVYMTSYNICVVMDIDIQD</sequence>
<dbReference type="Proteomes" id="UP000789366">
    <property type="component" value="Unassembled WGS sequence"/>
</dbReference>
<comment type="caution">
    <text evidence="1">The sequence shown here is derived from an EMBL/GenBank/DDBJ whole genome shotgun (WGS) entry which is preliminary data.</text>
</comment>
<name>A0ACA9LDD2_9GLOM</name>
<gene>
    <name evidence="1" type="ORF">SPELUC_LOCUS3919</name>
</gene>
<keyword evidence="2" id="KW-1185">Reference proteome</keyword>
<evidence type="ECO:0000313" key="2">
    <source>
        <dbReference type="Proteomes" id="UP000789366"/>
    </source>
</evidence>
<protein>
    <submittedName>
        <fullName evidence="1">15588_t:CDS:1</fullName>
    </submittedName>
</protein>
<organism evidence="1 2">
    <name type="scientific">Cetraspora pellucida</name>
    <dbReference type="NCBI Taxonomy" id="1433469"/>
    <lineage>
        <taxon>Eukaryota</taxon>
        <taxon>Fungi</taxon>
        <taxon>Fungi incertae sedis</taxon>
        <taxon>Mucoromycota</taxon>
        <taxon>Glomeromycotina</taxon>
        <taxon>Glomeromycetes</taxon>
        <taxon>Diversisporales</taxon>
        <taxon>Gigasporaceae</taxon>
        <taxon>Cetraspora</taxon>
    </lineage>
</organism>
<evidence type="ECO:0000313" key="1">
    <source>
        <dbReference type="EMBL" id="CAG8520715.1"/>
    </source>
</evidence>
<reference evidence="1" key="1">
    <citation type="submission" date="2021-06" db="EMBL/GenBank/DDBJ databases">
        <authorList>
            <person name="Kallberg Y."/>
            <person name="Tangrot J."/>
            <person name="Rosling A."/>
        </authorList>
    </citation>
    <scope>NUCLEOTIDE SEQUENCE</scope>
    <source>
        <strain evidence="1">28 12/20/2015</strain>
    </source>
</reference>